<evidence type="ECO:0000313" key="3">
    <source>
        <dbReference type="EMBL" id="RVX21318.1"/>
    </source>
</evidence>
<dbReference type="SUPFAM" id="SSF51998">
    <property type="entry name" value="PFL-like glycyl radical enzymes"/>
    <property type="match status" value="1"/>
</dbReference>
<accession>A0A438KJE2</accession>
<dbReference type="InterPro" id="IPR008926">
    <property type="entry name" value="RNR_R1-su_N"/>
</dbReference>
<dbReference type="UniPathway" id="UPA00326"/>
<dbReference type="AlphaFoldDB" id="A0A438KJE2"/>
<dbReference type="PANTHER" id="PTHR11573:SF6">
    <property type="entry name" value="RIBONUCLEOSIDE-DIPHOSPHATE REDUCTASE LARGE SUBUNIT"/>
    <property type="match status" value="1"/>
</dbReference>
<dbReference type="InterPro" id="IPR039718">
    <property type="entry name" value="Rrm1"/>
</dbReference>
<evidence type="ECO:0000256" key="1">
    <source>
        <dbReference type="ARBA" id="ARBA00010406"/>
    </source>
</evidence>
<sequence length="300" mass="34834">MASGVVLFDKITARLKNLSYGLCIDHCDLVLLARVCAGVTSQMAILDLPGRDWERVIMAEVYEHVTTSHLDELATAMTANHPNCASGLFRLMICFVQLAERIVVSNLHKNTKKSFSETIKDMHNHFNERSGLKAPWIAADVYKIIMKVFPNFSFDKFLYQNTIKWEFYEIIYDWDVDYDYFGFKTLEDINYHDMLEKRYLHFAWHGMAFDSPEAQQLNKDIFETICHHALKDSGELAVKEGSSEIYDGCPVSMNYLLSAVPIFFHPHDRILQPIPTALTKPNSWKQRVFELYTYNGLYMW</sequence>
<dbReference type="SUPFAM" id="SSF48168">
    <property type="entry name" value="R1 subunit of ribonucleotide reductase, N-terminal domain"/>
    <property type="match status" value="1"/>
</dbReference>
<dbReference type="EMBL" id="QGNW01000005">
    <property type="protein sequence ID" value="RVX21318.1"/>
    <property type="molecule type" value="Genomic_DNA"/>
</dbReference>
<comment type="similarity">
    <text evidence="1">Belongs to the ribonucleoside diphosphate reductase large chain family.</text>
</comment>
<proteinExistence type="inferred from homology"/>
<reference evidence="3 4" key="1">
    <citation type="journal article" date="2018" name="PLoS Genet.">
        <title>Population sequencing reveals clonal diversity and ancestral inbreeding in the grapevine cultivar Chardonnay.</title>
        <authorList>
            <person name="Roach M.J."/>
            <person name="Johnson D.L."/>
            <person name="Bohlmann J."/>
            <person name="van Vuuren H.J."/>
            <person name="Jones S.J."/>
            <person name="Pretorius I.S."/>
            <person name="Schmidt S.A."/>
            <person name="Borneman A.R."/>
        </authorList>
    </citation>
    <scope>NUCLEOTIDE SEQUENCE [LARGE SCALE GENOMIC DNA]</scope>
    <source>
        <strain evidence="4">cv. Chardonnay</strain>
        <tissue evidence="3">Leaf</tissue>
    </source>
</reference>
<evidence type="ECO:0000259" key="2">
    <source>
        <dbReference type="Pfam" id="PF02867"/>
    </source>
</evidence>
<dbReference type="PANTHER" id="PTHR11573">
    <property type="entry name" value="RIBONUCLEOSIDE-DIPHOSPHATE REDUCTASE LARGE CHAIN"/>
    <property type="match status" value="1"/>
</dbReference>
<dbReference type="Proteomes" id="UP000288805">
    <property type="component" value="Unassembled WGS sequence"/>
</dbReference>
<protein>
    <submittedName>
        <fullName evidence="3">Ribonucleoside-diphosphate reductase large subunit</fullName>
    </submittedName>
</protein>
<dbReference type="Gene3D" id="3.20.70.20">
    <property type="match status" value="1"/>
</dbReference>
<comment type="caution">
    <text evidence="3">The sequence shown here is derived from an EMBL/GenBank/DDBJ whole genome shotgun (WGS) entry which is preliminary data.</text>
</comment>
<organism evidence="3 4">
    <name type="scientific">Vitis vinifera</name>
    <name type="common">Grape</name>
    <dbReference type="NCBI Taxonomy" id="29760"/>
    <lineage>
        <taxon>Eukaryota</taxon>
        <taxon>Viridiplantae</taxon>
        <taxon>Streptophyta</taxon>
        <taxon>Embryophyta</taxon>
        <taxon>Tracheophyta</taxon>
        <taxon>Spermatophyta</taxon>
        <taxon>Magnoliopsida</taxon>
        <taxon>eudicotyledons</taxon>
        <taxon>Gunneridae</taxon>
        <taxon>Pentapetalae</taxon>
        <taxon>rosids</taxon>
        <taxon>Vitales</taxon>
        <taxon>Vitaceae</taxon>
        <taxon>Viteae</taxon>
        <taxon>Vitis</taxon>
    </lineage>
</organism>
<name>A0A438KJE2_VITVI</name>
<evidence type="ECO:0000313" key="4">
    <source>
        <dbReference type="Proteomes" id="UP000288805"/>
    </source>
</evidence>
<gene>
    <name evidence="3" type="primary">RNR1_1</name>
    <name evidence="3" type="ORF">CK203_001968</name>
</gene>
<feature type="domain" description="Ribonucleotide reductase large subunit C-terminal" evidence="2">
    <location>
        <begin position="202"/>
        <end position="253"/>
    </location>
</feature>
<dbReference type="Pfam" id="PF02867">
    <property type="entry name" value="Ribonuc_red_lgC"/>
    <property type="match status" value="1"/>
</dbReference>
<dbReference type="InterPro" id="IPR000788">
    <property type="entry name" value="RNR_lg_C"/>
</dbReference>